<feature type="compositionally biased region" description="Basic residues" evidence="6">
    <location>
        <begin position="63"/>
        <end position="72"/>
    </location>
</feature>
<feature type="domain" description="Protein kinase" evidence="7">
    <location>
        <begin position="280"/>
        <end position="368"/>
    </location>
</feature>
<keyword evidence="2" id="KW-0808">Transferase</keyword>
<protein>
    <submittedName>
        <fullName evidence="8">Kinase-like protein</fullName>
    </submittedName>
</protein>
<evidence type="ECO:0000256" key="4">
    <source>
        <dbReference type="ARBA" id="ARBA00022777"/>
    </source>
</evidence>
<dbReference type="STRING" id="1051890.A0A3N4LP21"/>
<accession>A0A3N4LP21</accession>
<sequence>MSYTDLIRDRSQKTAKPLINPQPVQGGLSALFESDSRMGSRAGSRAGSDTEGLGGVIGEGSSKKKKNRKMIKKSGNAGEERKRIIAEAYGRVPSKGGATEKQKAAPWPASAAVADPTRLSPRTSKTHPSLDPPAQYQPLIFSKLHASVYSSQPTSSASSEIDESEATTPLSTSPSPCAGTTPVKKGILGELLEKANVEPGDIITVTNENGHQETYEVALEHDFISGDVRSRPVTQCESKENLGGTATPVGNQGQALRFPGIGGTQTPQVQQKRKMRADDLEVLRCLGKGAYGTVLLVRHIATAKLYAQKQLKKASLITTKKLVEQTLTEKQILEAVRHPFVVKLYYAFQHHQKLYLILEYAQGGELFT</sequence>
<organism evidence="8 9">
    <name type="scientific">Terfezia boudieri ATCC MYA-4762</name>
    <dbReference type="NCBI Taxonomy" id="1051890"/>
    <lineage>
        <taxon>Eukaryota</taxon>
        <taxon>Fungi</taxon>
        <taxon>Dikarya</taxon>
        <taxon>Ascomycota</taxon>
        <taxon>Pezizomycotina</taxon>
        <taxon>Pezizomycetes</taxon>
        <taxon>Pezizales</taxon>
        <taxon>Pezizaceae</taxon>
        <taxon>Terfezia</taxon>
    </lineage>
</organism>
<keyword evidence="3" id="KW-0547">Nucleotide-binding</keyword>
<dbReference type="Proteomes" id="UP000267821">
    <property type="component" value="Unassembled WGS sequence"/>
</dbReference>
<dbReference type="PROSITE" id="PS50011">
    <property type="entry name" value="PROTEIN_KINASE_DOM"/>
    <property type="match status" value="1"/>
</dbReference>
<dbReference type="FunFam" id="3.30.200.20:FF:000222">
    <property type="entry name" value="Serine/threonine-protein kinase psk1"/>
    <property type="match status" value="1"/>
</dbReference>
<name>A0A3N4LP21_9PEZI</name>
<evidence type="ECO:0000256" key="3">
    <source>
        <dbReference type="ARBA" id="ARBA00022741"/>
    </source>
</evidence>
<keyword evidence="4 8" id="KW-0418">Kinase</keyword>
<evidence type="ECO:0000313" key="8">
    <source>
        <dbReference type="EMBL" id="RPB24634.1"/>
    </source>
</evidence>
<dbReference type="InterPro" id="IPR011009">
    <property type="entry name" value="Kinase-like_dom_sf"/>
</dbReference>
<reference evidence="8 9" key="1">
    <citation type="journal article" date="2018" name="Nat. Ecol. Evol.">
        <title>Pezizomycetes genomes reveal the molecular basis of ectomycorrhizal truffle lifestyle.</title>
        <authorList>
            <person name="Murat C."/>
            <person name="Payen T."/>
            <person name="Noel B."/>
            <person name="Kuo A."/>
            <person name="Morin E."/>
            <person name="Chen J."/>
            <person name="Kohler A."/>
            <person name="Krizsan K."/>
            <person name="Balestrini R."/>
            <person name="Da Silva C."/>
            <person name="Montanini B."/>
            <person name="Hainaut M."/>
            <person name="Levati E."/>
            <person name="Barry K.W."/>
            <person name="Belfiori B."/>
            <person name="Cichocki N."/>
            <person name="Clum A."/>
            <person name="Dockter R.B."/>
            <person name="Fauchery L."/>
            <person name="Guy J."/>
            <person name="Iotti M."/>
            <person name="Le Tacon F."/>
            <person name="Lindquist E.A."/>
            <person name="Lipzen A."/>
            <person name="Malagnac F."/>
            <person name="Mello A."/>
            <person name="Molinier V."/>
            <person name="Miyauchi S."/>
            <person name="Poulain J."/>
            <person name="Riccioni C."/>
            <person name="Rubini A."/>
            <person name="Sitrit Y."/>
            <person name="Splivallo R."/>
            <person name="Traeger S."/>
            <person name="Wang M."/>
            <person name="Zifcakova L."/>
            <person name="Wipf D."/>
            <person name="Zambonelli A."/>
            <person name="Paolocci F."/>
            <person name="Nowrousian M."/>
            <person name="Ottonello S."/>
            <person name="Baldrian P."/>
            <person name="Spatafora J.W."/>
            <person name="Henrissat B."/>
            <person name="Nagy L.G."/>
            <person name="Aury J.M."/>
            <person name="Wincker P."/>
            <person name="Grigoriev I.V."/>
            <person name="Bonfante P."/>
            <person name="Martin F.M."/>
        </authorList>
    </citation>
    <scope>NUCLEOTIDE SEQUENCE [LARGE SCALE GENOMIC DNA]</scope>
    <source>
        <strain evidence="8 9">ATCC MYA-4762</strain>
    </source>
</reference>
<keyword evidence="1" id="KW-0723">Serine/threonine-protein kinase</keyword>
<dbReference type="SUPFAM" id="SSF56112">
    <property type="entry name" value="Protein kinase-like (PK-like)"/>
    <property type="match status" value="1"/>
</dbReference>
<proteinExistence type="predicted"/>
<dbReference type="InParanoid" id="A0A3N4LP21"/>
<dbReference type="GO" id="GO:0004674">
    <property type="term" value="F:protein serine/threonine kinase activity"/>
    <property type="evidence" value="ECO:0007669"/>
    <property type="project" value="UniProtKB-KW"/>
</dbReference>
<dbReference type="EMBL" id="ML121541">
    <property type="protein sequence ID" value="RPB24634.1"/>
    <property type="molecule type" value="Genomic_DNA"/>
</dbReference>
<dbReference type="AlphaFoldDB" id="A0A3N4LP21"/>
<feature type="compositionally biased region" description="Basic and acidic residues" evidence="6">
    <location>
        <begin position="1"/>
        <end position="12"/>
    </location>
</feature>
<evidence type="ECO:0000259" key="7">
    <source>
        <dbReference type="PROSITE" id="PS50011"/>
    </source>
</evidence>
<dbReference type="OrthoDB" id="63267at2759"/>
<dbReference type="Gene3D" id="3.30.200.20">
    <property type="entry name" value="Phosphorylase Kinase, domain 1"/>
    <property type="match status" value="1"/>
</dbReference>
<dbReference type="InterPro" id="IPR000719">
    <property type="entry name" value="Prot_kinase_dom"/>
</dbReference>
<evidence type="ECO:0000313" key="9">
    <source>
        <dbReference type="Proteomes" id="UP000267821"/>
    </source>
</evidence>
<dbReference type="Pfam" id="PF00069">
    <property type="entry name" value="Pkinase"/>
    <property type="match status" value="1"/>
</dbReference>
<evidence type="ECO:0000256" key="6">
    <source>
        <dbReference type="SAM" id="MobiDB-lite"/>
    </source>
</evidence>
<evidence type="ECO:0000256" key="1">
    <source>
        <dbReference type="ARBA" id="ARBA00022527"/>
    </source>
</evidence>
<keyword evidence="9" id="KW-1185">Reference proteome</keyword>
<dbReference type="PANTHER" id="PTHR24351">
    <property type="entry name" value="RIBOSOMAL PROTEIN S6 KINASE"/>
    <property type="match status" value="1"/>
</dbReference>
<evidence type="ECO:0000256" key="2">
    <source>
        <dbReference type="ARBA" id="ARBA00022679"/>
    </source>
</evidence>
<feature type="compositionally biased region" description="Low complexity" evidence="6">
    <location>
        <begin position="104"/>
        <end position="116"/>
    </location>
</feature>
<evidence type="ECO:0000256" key="5">
    <source>
        <dbReference type="ARBA" id="ARBA00022840"/>
    </source>
</evidence>
<gene>
    <name evidence="8" type="ORF">L211DRAFT_848934</name>
</gene>
<keyword evidence="5" id="KW-0067">ATP-binding</keyword>
<feature type="region of interest" description="Disordered" evidence="6">
    <location>
        <begin position="152"/>
        <end position="182"/>
    </location>
</feature>
<dbReference type="GO" id="GO:0005524">
    <property type="term" value="F:ATP binding"/>
    <property type="evidence" value="ECO:0007669"/>
    <property type="project" value="UniProtKB-KW"/>
</dbReference>
<feature type="region of interest" description="Disordered" evidence="6">
    <location>
        <begin position="1"/>
        <end position="135"/>
    </location>
</feature>